<dbReference type="AlphaFoldDB" id="A0A560BMX8"/>
<accession>A0A560BMX8</accession>
<dbReference type="RefSeq" id="WP_145690697.1">
    <property type="nucleotide sequence ID" value="NZ_VITH01000026.1"/>
</dbReference>
<organism evidence="1 2">
    <name type="scientific">Azospirillum brasilense</name>
    <dbReference type="NCBI Taxonomy" id="192"/>
    <lineage>
        <taxon>Bacteria</taxon>
        <taxon>Pseudomonadati</taxon>
        <taxon>Pseudomonadota</taxon>
        <taxon>Alphaproteobacteria</taxon>
        <taxon>Rhodospirillales</taxon>
        <taxon>Azospirillaceae</taxon>
        <taxon>Azospirillum</taxon>
    </lineage>
</organism>
<dbReference type="SUPFAM" id="SSF50104">
    <property type="entry name" value="Translation proteins SH3-like domain"/>
    <property type="match status" value="1"/>
</dbReference>
<evidence type="ECO:0000313" key="2">
    <source>
        <dbReference type="Proteomes" id="UP000318529"/>
    </source>
</evidence>
<dbReference type="InterPro" id="IPR036735">
    <property type="entry name" value="NGN_dom_sf"/>
</dbReference>
<dbReference type="Proteomes" id="UP000318529">
    <property type="component" value="Unassembled WGS sequence"/>
</dbReference>
<dbReference type="CDD" id="cd06091">
    <property type="entry name" value="KOW_NusG"/>
    <property type="match status" value="1"/>
</dbReference>
<dbReference type="SUPFAM" id="SSF82679">
    <property type="entry name" value="N-utilization substance G protein NusG, N-terminal domain"/>
    <property type="match status" value="1"/>
</dbReference>
<proteinExistence type="predicted"/>
<reference evidence="1 2" key="1">
    <citation type="submission" date="2019-06" db="EMBL/GenBank/DDBJ databases">
        <title>Genomic Encyclopedia of Type Strains, Phase IV (KMG-V): Genome sequencing to study the core and pangenomes of soil and plant-associated prokaryotes.</title>
        <authorList>
            <person name="Whitman W."/>
        </authorList>
    </citation>
    <scope>NUCLEOTIDE SEQUENCE [LARGE SCALE GENOMIC DNA]</scope>
    <source>
        <strain evidence="1 2">BR 11650</strain>
    </source>
</reference>
<dbReference type="EMBL" id="VITH01000026">
    <property type="protein sequence ID" value="TWA73952.1"/>
    <property type="molecule type" value="Genomic_DNA"/>
</dbReference>
<sequence>MTGTQTTNTTGTPLADLDLDGRRWHVVVVGTKLNDHPKAVAALLARGYQVIAPRCREVITDRRDQRREVERPMFGRYVFAGSMPGQEARKLALVPSVQYVSLDSRRRALVLPVRAVEAVVARMQAGAGIVDLRPVEPVPVEPAEAVVTAPRFQPGQTVRVTEGAFAGWDALFVADEGERIRVLLSLFGRQNEARVRAAGVKAAE</sequence>
<protein>
    <submittedName>
        <fullName evidence="1">Transcription antitermination factor NusG</fullName>
    </submittedName>
</protein>
<evidence type="ECO:0000313" key="1">
    <source>
        <dbReference type="EMBL" id="TWA73952.1"/>
    </source>
</evidence>
<name>A0A560BMX8_AZOBR</name>
<dbReference type="Gene3D" id="3.30.70.940">
    <property type="entry name" value="NusG, N-terminal domain"/>
    <property type="match status" value="1"/>
</dbReference>
<gene>
    <name evidence="1" type="ORF">FBZ83_12619</name>
</gene>
<dbReference type="InterPro" id="IPR008991">
    <property type="entry name" value="Translation_prot_SH3-like_sf"/>
</dbReference>
<dbReference type="GO" id="GO:0006354">
    <property type="term" value="P:DNA-templated transcription elongation"/>
    <property type="evidence" value="ECO:0007669"/>
    <property type="project" value="InterPro"/>
</dbReference>
<comment type="caution">
    <text evidence="1">The sequence shown here is derived from an EMBL/GenBank/DDBJ whole genome shotgun (WGS) entry which is preliminary data.</text>
</comment>